<dbReference type="EMBL" id="JRLX01000015">
    <property type="protein sequence ID" value="KGO85876.1"/>
    <property type="molecule type" value="Genomic_DNA"/>
</dbReference>
<dbReference type="STRING" id="1121895.GCA_000378485_03252"/>
<dbReference type="AlphaFoldDB" id="A0A0A2M2N0"/>
<feature type="region of interest" description="Disordered" evidence="1">
    <location>
        <begin position="219"/>
        <end position="262"/>
    </location>
</feature>
<dbReference type="OrthoDB" id="6372253at2"/>
<dbReference type="Proteomes" id="UP000030152">
    <property type="component" value="Unassembled WGS sequence"/>
</dbReference>
<keyword evidence="3" id="KW-1185">Reference proteome</keyword>
<evidence type="ECO:0000313" key="3">
    <source>
        <dbReference type="Proteomes" id="UP000030152"/>
    </source>
</evidence>
<evidence type="ECO:0000256" key="1">
    <source>
        <dbReference type="SAM" id="MobiDB-lite"/>
    </source>
</evidence>
<gene>
    <name evidence="2" type="ORF">Q765_13650</name>
</gene>
<organism evidence="2 3">
    <name type="scientific">Flavobacterium rivuli WB 3.3-2 = DSM 21788</name>
    <dbReference type="NCBI Taxonomy" id="1121895"/>
    <lineage>
        <taxon>Bacteria</taxon>
        <taxon>Pseudomonadati</taxon>
        <taxon>Bacteroidota</taxon>
        <taxon>Flavobacteriia</taxon>
        <taxon>Flavobacteriales</taxon>
        <taxon>Flavobacteriaceae</taxon>
        <taxon>Flavobacterium</taxon>
    </lineage>
</organism>
<reference evidence="2 3" key="1">
    <citation type="submission" date="2013-09" db="EMBL/GenBank/DDBJ databases">
        <authorList>
            <person name="Zeng Z."/>
            <person name="Chen C."/>
        </authorList>
    </citation>
    <scope>NUCLEOTIDE SEQUENCE [LARGE SCALE GENOMIC DNA]</scope>
    <source>
        <strain evidence="2 3">WB 3.3-2</strain>
    </source>
</reference>
<name>A0A0A2M2N0_9FLAO</name>
<evidence type="ECO:0000313" key="2">
    <source>
        <dbReference type="EMBL" id="KGO85876.1"/>
    </source>
</evidence>
<feature type="compositionally biased region" description="Basic residues" evidence="1">
    <location>
        <begin position="251"/>
        <end position="262"/>
    </location>
</feature>
<dbReference type="eggNOG" id="ENOG502Z8XB">
    <property type="taxonomic scope" value="Bacteria"/>
</dbReference>
<feature type="compositionally biased region" description="Polar residues" evidence="1">
    <location>
        <begin position="221"/>
        <end position="240"/>
    </location>
</feature>
<protein>
    <submittedName>
        <fullName evidence="2">Uncharacterized protein</fullName>
    </submittedName>
</protein>
<proteinExistence type="predicted"/>
<accession>A0A0A2M2N0</accession>
<comment type="caution">
    <text evidence="2">The sequence shown here is derived from an EMBL/GenBank/DDBJ whole genome shotgun (WGS) entry which is preliminary data.</text>
</comment>
<sequence length="262" mass="30640">MNEKNFEYLEKQVKFTGFGEEMKDDLRAKIEQKLPEFTLQHTSQYGQDAAVATLNFRKSDQTDMYFFNSYKLNVENEYSREKTEQTFYINYGNTMTLKEAYNLMQGRAVNKDLINREGEGYNSWVQMDFKNPDERGNYKLNHFHQNYGYDLEAELAKHPIMELSDQQQKDQLVDSLNRGNRQAVTFEKDGKEVMHFVEANPQFKAVNLYDEHMKRLDNRQSNDQTQLQGQKSSANQSAKQGQDAEDDVGGKPKRKSQAKSMK</sequence>